<gene>
    <name evidence="2" type="ORF">FP026_28395</name>
</gene>
<dbReference type="EMBL" id="VNIP01000018">
    <property type="protein sequence ID" value="KAA1175413.1"/>
    <property type="molecule type" value="Genomic_DNA"/>
</dbReference>
<dbReference type="Pfam" id="PF16363">
    <property type="entry name" value="GDP_Man_Dehyd"/>
    <property type="match status" value="1"/>
</dbReference>
<dbReference type="Proteomes" id="UP000323608">
    <property type="component" value="Unassembled WGS sequence"/>
</dbReference>
<dbReference type="InterPro" id="IPR020904">
    <property type="entry name" value="Sc_DH/Rdtase_CS"/>
</dbReference>
<evidence type="ECO:0000313" key="3">
    <source>
        <dbReference type="Proteomes" id="UP000323608"/>
    </source>
</evidence>
<sequence>MPREHRILVTGASGFVGSWLLRELESQRLKHGQRLSVLTAGQSDASGWKTEITDRGQVANLVRECRPTAIVHLAAIAAPGDARKLPQRAWDVNLQGTMNLAYAAMEFAPEARFIFVGSSEAYGASFLDAAGEPIKEDAALKPMSVYGATKAAADVLVGQLAYDGLKAIRFRPFNHTGPGQAVDYVVPAFARQLAEIAAGKAEPRISVGNLSAFRDFLDVRDVVRAYAEAALGDRACAAFGKVFNLSSGRSVQIQSILDMLIELSEADVEIEVDPKRLRGPEIAIAAGDNKAAFDAFGWKPEIELRQTLSDVLQDWKIRIAS</sequence>
<proteinExistence type="predicted"/>
<dbReference type="Gene3D" id="3.40.50.720">
    <property type="entry name" value="NAD(P)-binding Rossmann-like Domain"/>
    <property type="match status" value="1"/>
</dbReference>
<comment type="caution">
    <text evidence="2">The sequence shown here is derived from an EMBL/GenBank/DDBJ whole genome shotgun (WGS) entry which is preliminary data.</text>
</comment>
<dbReference type="SUPFAM" id="SSF51735">
    <property type="entry name" value="NAD(P)-binding Rossmann-fold domains"/>
    <property type="match status" value="1"/>
</dbReference>
<dbReference type="RefSeq" id="WP_149637906.1">
    <property type="nucleotide sequence ID" value="NZ_VNIP01000018.1"/>
</dbReference>
<evidence type="ECO:0000313" key="2">
    <source>
        <dbReference type="EMBL" id="KAA1175413.1"/>
    </source>
</evidence>
<organism evidence="2 3">
    <name type="scientific">Rhizobium tropici</name>
    <dbReference type="NCBI Taxonomy" id="398"/>
    <lineage>
        <taxon>Bacteria</taxon>
        <taxon>Pseudomonadati</taxon>
        <taxon>Pseudomonadota</taxon>
        <taxon>Alphaproteobacteria</taxon>
        <taxon>Hyphomicrobiales</taxon>
        <taxon>Rhizobiaceae</taxon>
        <taxon>Rhizobium/Agrobacterium group</taxon>
        <taxon>Rhizobium</taxon>
    </lineage>
</organism>
<protein>
    <submittedName>
        <fullName evidence="2">NAD-dependent epimerase/dehydratase family protein</fullName>
    </submittedName>
</protein>
<evidence type="ECO:0000259" key="1">
    <source>
        <dbReference type="Pfam" id="PF16363"/>
    </source>
</evidence>
<dbReference type="PROSITE" id="PS00061">
    <property type="entry name" value="ADH_SHORT"/>
    <property type="match status" value="1"/>
</dbReference>
<dbReference type="Gene3D" id="3.90.25.10">
    <property type="entry name" value="UDP-galactose 4-epimerase, domain 1"/>
    <property type="match status" value="1"/>
</dbReference>
<accession>A0A5B0VM27</accession>
<reference evidence="2 3" key="1">
    <citation type="submission" date="2019-07" db="EMBL/GenBank/DDBJ databases">
        <title>The Draft Genome Sequence of Rhizobium tropici SARCC-755 Associated with Superior Nodulation on Pigeonpea (Cajanus cajan (L.) Millsp.).</title>
        <authorList>
            <person name="Bopape F.L."/>
            <person name="Hassen A.I."/>
            <person name="Swanevelder Z.H."/>
            <person name="Gwata E.T."/>
        </authorList>
    </citation>
    <scope>NUCLEOTIDE SEQUENCE [LARGE SCALE GENOMIC DNA]</scope>
    <source>
        <strain evidence="2 3">SARCC-755</strain>
    </source>
</reference>
<dbReference type="AlphaFoldDB" id="A0A5B0VM27"/>
<dbReference type="InterPro" id="IPR016040">
    <property type="entry name" value="NAD(P)-bd_dom"/>
</dbReference>
<dbReference type="InterPro" id="IPR036291">
    <property type="entry name" value="NAD(P)-bd_dom_sf"/>
</dbReference>
<dbReference type="OrthoDB" id="7305551at2"/>
<feature type="domain" description="NAD(P)-binding" evidence="1">
    <location>
        <begin position="8"/>
        <end position="310"/>
    </location>
</feature>
<name>A0A5B0VM27_RHITR</name>
<dbReference type="PANTHER" id="PTHR43000">
    <property type="entry name" value="DTDP-D-GLUCOSE 4,6-DEHYDRATASE-RELATED"/>
    <property type="match status" value="1"/>
</dbReference>